<comment type="caution">
    <text evidence="1">The sequence shown here is derived from an EMBL/GenBank/DDBJ whole genome shotgun (WGS) entry which is preliminary data.</text>
</comment>
<sequence>MPENPNDTPSSGEIPHNYADAHLTMNALNMTAGHDSVLSGEMHENSVSCGNPDLQAFEKLCYWAGADMCA</sequence>
<keyword evidence="2" id="KW-1185">Reference proteome</keyword>
<protein>
    <submittedName>
        <fullName evidence="1">Uncharacterized protein</fullName>
    </submittedName>
</protein>
<gene>
    <name evidence="1" type="ORF">MSG28_009219</name>
</gene>
<name>A0ACC0KWH4_CHOFU</name>
<organism evidence="1 2">
    <name type="scientific">Choristoneura fumiferana</name>
    <name type="common">Spruce budworm moth</name>
    <name type="synonym">Archips fumiferana</name>
    <dbReference type="NCBI Taxonomy" id="7141"/>
    <lineage>
        <taxon>Eukaryota</taxon>
        <taxon>Metazoa</taxon>
        <taxon>Ecdysozoa</taxon>
        <taxon>Arthropoda</taxon>
        <taxon>Hexapoda</taxon>
        <taxon>Insecta</taxon>
        <taxon>Pterygota</taxon>
        <taxon>Neoptera</taxon>
        <taxon>Endopterygota</taxon>
        <taxon>Lepidoptera</taxon>
        <taxon>Glossata</taxon>
        <taxon>Ditrysia</taxon>
        <taxon>Tortricoidea</taxon>
        <taxon>Tortricidae</taxon>
        <taxon>Tortricinae</taxon>
        <taxon>Choristoneura</taxon>
    </lineage>
</organism>
<evidence type="ECO:0000313" key="2">
    <source>
        <dbReference type="Proteomes" id="UP001064048"/>
    </source>
</evidence>
<accession>A0ACC0KWH4</accession>
<evidence type="ECO:0000313" key="1">
    <source>
        <dbReference type="EMBL" id="KAI8440921.1"/>
    </source>
</evidence>
<dbReference type="EMBL" id="CM046115">
    <property type="protein sequence ID" value="KAI8440921.1"/>
    <property type="molecule type" value="Genomic_DNA"/>
</dbReference>
<proteinExistence type="predicted"/>
<reference evidence="1 2" key="1">
    <citation type="journal article" date="2022" name="Genome Biol. Evol.">
        <title>The Spruce Budworm Genome: Reconstructing the Evolutionary History of Antifreeze Proteins.</title>
        <authorList>
            <person name="Beliveau C."/>
            <person name="Gagne P."/>
            <person name="Picq S."/>
            <person name="Vernygora O."/>
            <person name="Keeling C.I."/>
            <person name="Pinkney K."/>
            <person name="Doucet D."/>
            <person name="Wen F."/>
            <person name="Johnston J.S."/>
            <person name="Maaroufi H."/>
            <person name="Boyle B."/>
            <person name="Laroche J."/>
            <person name="Dewar K."/>
            <person name="Juretic N."/>
            <person name="Blackburn G."/>
            <person name="Nisole A."/>
            <person name="Brunet B."/>
            <person name="Brandao M."/>
            <person name="Lumley L."/>
            <person name="Duan J."/>
            <person name="Quan G."/>
            <person name="Lucarotti C.J."/>
            <person name="Roe A.D."/>
            <person name="Sperling F.A.H."/>
            <person name="Levesque R.C."/>
            <person name="Cusson M."/>
        </authorList>
    </citation>
    <scope>NUCLEOTIDE SEQUENCE [LARGE SCALE GENOMIC DNA]</scope>
    <source>
        <strain evidence="1">Glfc:IPQL:Cfum</strain>
    </source>
</reference>
<dbReference type="Proteomes" id="UP001064048">
    <property type="component" value="Chromosome 15"/>
</dbReference>